<keyword evidence="1" id="KW-0677">Repeat</keyword>
<dbReference type="InterPro" id="IPR002885">
    <property type="entry name" value="PPR_rpt"/>
</dbReference>
<name>A0A835HT82_9MAGN</name>
<evidence type="ECO:0008006" key="5">
    <source>
        <dbReference type="Google" id="ProtNLM"/>
    </source>
</evidence>
<dbReference type="GO" id="GO:0009451">
    <property type="term" value="P:RNA modification"/>
    <property type="evidence" value="ECO:0007669"/>
    <property type="project" value="InterPro"/>
</dbReference>
<organism evidence="3 4">
    <name type="scientific">Coptis chinensis</name>
    <dbReference type="NCBI Taxonomy" id="261450"/>
    <lineage>
        <taxon>Eukaryota</taxon>
        <taxon>Viridiplantae</taxon>
        <taxon>Streptophyta</taxon>
        <taxon>Embryophyta</taxon>
        <taxon>Tracheophyta</taxon>
        <taxon>Spermatophyta</taxon>
        <taxon>Magnoliopsida</taxon>
        <taxon>Ranunculales</taxon>
        <taxon>Ranunculaceae</taxon>
        <taxon>Coptidoideae</taxon>
        <taxon>Coptis</taxon>
    </lineage>
</organism>
<sequence>MIKGHSNTDNPNGALLMYREMQVLGYTPDHFTFPFVLKACAAVLDIRFGKCVHSRIFKNGASDAIRVFKEMECEGVEPNEITMVNVLVACAQCRDLETGRWVHERVRQIGFDSRSNVILGTAILDIMVELTQFAGFSPDEATLLSLFGSCAHLGALRLGQGLHACVEKTNFAEDVAVGTSIMDMYAKTGDTESAFQIFNGLSRKDVTAWTSMITGFAMHGHGEEALHLFSEMLRDGSVTPDHITFIGVLTISSKVKFLCRELTTVEAINRTKLTVLCPFSKQMILCDTDVASADGWQC</sequence>
<evidence type="ECO:0000256" key="1">
    <source>
        <dbReference type="ARBA" id="ARBA00022737"/>
    </source>
</evidence>
<dbReference type="OrthoDB" id="185373at2759"/>
<dbReference type="AlphaFoldDB" id="A0A835HT82"/>
<accession>A0A835HT82</accession>
<feature type="repeat" description="PPR" evidence="2">
    <location>
        <begin position="205"/>
        <end position="239"/>
    </location>
</feature>
<evidence type="ECO:0000256" key="2">
    <source>
        <dbReference type="PROSITE-ProRule" id="PRU00708"/>
    </source>
</evidence>
<dbReference type="FunFam" id="1.25.40.10:FF:000031">
    <property type="entry name" value="Pentatricopeptide repeat-containing protein mitochondrial"/>
    <property type="match status" value="1"/>
</dbReference>
<dbReference type="Proteomes" id="UP000631114">
    <property type="component" value="Unassembled WGS sequence"/>
</dbReference>
<protein>
    <recommendedName>
        <fullName evidence="5">Pentatricopeptide repeat-containing protein</fullName>
    </recommendedName>
</protein>
<dbReference type="PANTHER" id="PTHR47926">
    <property type="entry name" value="PENTATRICOPEPTIDE REPEAT-CONTAINING PROTEIN"/>
    <property type="match status" value="1"/>
</dbReference>
<dbReference type="InterPro" id="IPR046960">
    <property type="entry name" value="PPR_At4g14850-like_plant"/>
</dbReference>
<comment type="caution">
    <text evidence="3">The sequence shown here is derived from an EMBL/GenBank/DDBJ whole genome shotgun (WGS) entry which is preliminary data.</text>
</comment>
<dbReference type="Gene3D" id="1.25.40.10">
    <property type="entry name" value="Tetratricopeptide repeat domain"/>
    <property type="match status" value="2"/>
</dbReference>
<dbReference type="GO" id="GO:0003723">
    <property type="term" value="F:RNA binding"/>
    <property type="evidence" value="ECO:0007669"/>
    <property type="project" value="InterPro"/>
</dbReference>
<dbReference type="EMBL" id="JADFTS010000005">
    <property type="protein sequence ID" value="KAF9605505.1"/>
    <property type="molecule type" value="Genomic_DNA"/>
</dbReference>
<dbReference type="PROSITE" id="PS51375">
    <property type="entry name" value="PPR"/>
    <property type="match status" value="1"/>
</dbReference>
<dbReference type="PANTHER" id="PTHR47926:SF436">
    <property type="entry name" value="PENTATRICOPEPTIDE REPEAT-CONTAINING PROTEIN ELI1, CHLOROPLASTIC-LIKE ISOFORM X2"/>
    <property type="match status" value="1"/>
</dbReference>
<reference evidence="3 4" key="1">
    <citation type="submission" date="2020-10" db="EMBL/GenBank/DDBJ databases">
        <title>The Coptis chinensis genome and diversification of protoberbering-type alkaloids.</title>
        <authorList>
            <person name="Wang B."/>
            <person name="Shu S."/>
            <person name="Song C."/>
            <person name="Liu Y."/>
        </authorList>
    </citation>
    <scope>NUCLEOTIDE SEQUENCE [LARGE SCALE GENOMIC DNA]</scope>
    <source>
        <strain evidence="3">HL-2020</strain>
        <tissue evidence="3">Leaf</tissue>
    </source>
</reference>
<keyword evidence="4" id="KW-1185">Reference proteome</keyword>
<gene>
    <name evidence="3" type="ORF">IFM89_017524</name>
</gene>
<dbReference type="Pfam" id="PF13041">
    <property type="entry name" value="PPR_2"/>
    <property type="match status" value="1"/>
</dbReference>
<evidence type="ECO:0000313" key="4">
    <source>
        <dbReference type="Proteomes" id="UP000631114"/>
    </source>
</evidence>
<evidence type="ECO:0000313" key="3">
    <source>
        <dbReference type="EMBL" id="KAF9605505.1"/>
    </source>
</evidence>
<dbReference type="NCBIfam" id="TIGR00756">
    <property type="entry name" value="PPR"/>
    <property type="match status" value="1"/>
</dbReference>
<dbReference type="Pfam" id="PF01535">
    <property type="entry name" value="PPR"/>
    <property type="match status" value="1"/>
</dbReference>
<dbReference type="InterPro" id="IPR011990">
    <property type="entry name" value="TPR-like_helical_dom_sf"/>
</dbReference>
<proteinExistence type="predicted"/>